<evidence type="ECO:0000259" key="1">
    <source>
        <dbReference type="Pfam" id="PF13456"/>
    </source>
</evidence>
<dbReference type="PANTHER" id="PTHR47074">
    <property type="entry name" value="BNAC02G40300D PROTEIN"/>
    <property type="match status" value="1"/>
</dbReference>
<sequence>MIPLQPSVRRWKKPTQGVVKIKVDVTIDDERMGLGVIVRDGDGFVLGGYGSIKARAFNSDWVEIMAIEEGVTLAKNMNLKKVHFESNNANIVNKINGKGQDIVFIGLRAKDVFRQL</sequence>
<dbReference type="PANTHER" id="PTHR47074:SF48">
    <property type="entry name" value="POLYNUCLEOTIDYL TRANSFERASE, RIBONUCLEASE H-LIKE SUPERFAMILY PROTEIN"/>
    <property type="match status" value="1"/>
</dbReference>
<dbReference type="InterPro" id="IPR036397">
    <property type="entry name" value="RNaseH_sf"/>
</dbReference>
<accession>A0ABR0R6X5</accession>
<evidence type="ECO:0000313" key="3">
    <source>
        <dbReference type="Proteomes" id="UP001358586"/>
    </source>
</evidence>
<proteinExistence type="predicted"/>
<feature type="domain" description="RNase H type-1" evidence="1">
    <location>
        <begin position="28"/>
        <end position="99"/>
    </location>
</feature>
<comment type="caution">
    <text evidence="2">The sequence shown here is derived from an EMBL/GenBank/DDBJ whole genome shotgun (WGS) entry which is preliminary data.</text>
</comment>
<dbReference type="InterPro" id="IPR002156">
    <property type="entry name" value="RNaseH_domain"/>
</dbReference>
<evidence type="ECO:0000313" key="2">
    <source>
        <dbReference type="EMBL" id="KAK5846907.1"/>
    </source>
</evidence>
<organism evidence="2 3">
    <name type="scientific">Gossypium arboreum</name>
    <name type="common">Tree cotton</name>
    <name type="synonym">Gossypium nanking</name>
    <dbReference type="NCBI Taxonomy" id="29729"/>
    <lineage>
        <taxon>Eukaryota</taxon>
        <taxon>Viridiplantae</taxon>
        <taxon>Streptophyta</taxon>
        <taxon>Embryophyta</taxon>
        <taxon>Tracheophyta</taxon>
        <taxon>Spermatophyta</taxon>
        <taxon>Magnoliopsida</taxon>
        <taxon>eudicotyledons</taxon>
        <taxon>Gunneridae</taxon>
        <taxon>Pentapetalae</taxon>
        <taxon>rosids</taxon>
        <taxon>malvids</taxon>
        <taxon>Malvales</taxon>
        <taxon>Malvaceae</taxon>
        <taxon>Malvoideae</taxon>
        <taxon>Gossypium</taxon>
    </lineage>
</organism>
<dbReference type="Proteomes" id="UP001358586">
    <property type="component" value="Chromosome 1"/>
</dbReference>
<dbReference type="Pfam" id="PF13456">
    <property type="entry name" value="RVT_3"/>
    <property type="match status" value="1"/>
</dbReference>
<name>A0ABR0R6X5_GOSAR</name>
<keyword evidence="3" id="KW-1185">Reference proteome</keyword>
<dbReference type="EMBL" id="JARKNE010000001">
    <property type="protein sequence ID" value="KAK5846907.1"/>
    <property type="molecule type" value="Genomic_DNA"/>
</dbReference>
<gene>
    <name evidence="2" type="ORF">PVK06_003208</name>
</gene>
<reference evidence="2 3" key="1">
    <citation type="submission" date="2023-03" db="EMBL/GenBank/DDBJ databases">
        <title>WGS of Gossypium arboreum.</title>
        <authorList>
            <person name="Yu D."/>
        </authorList>
    </citation>
    <scope>NUCLEOTIDE SEQUENCE [LARGE SCALE GENOMIC DNA]</scope>
    <source>
        <tissue evidence="2">Leaf</tissue>
    </source>
</reference>
<dbReference type="InterPro" id="IPR052929">
    <property type="entry name" value="RNase_H-like_EbsB-rel"/>
</dbReference>
<dbReference type="Gene3D" id="3.30.420.10">
    <property type="entry name" value="Ribonuclease H-like superfamily/Ribonuclease H"/>
    <property type="match status" value="1"/>
</dbReference>
<protein>
    <recommendedName>
        <fullName evidence="1">RNase H type-1 domain-containing protein</fullName>
    </recommendedName>
</protein>